<dbReference type="SUPFAM" id="SSF110849">
    <property type="entry name" value="ParB/Sulfiredoxin"/>
    <property type="match status" value="1"/>
</dbReference>
<dbReference type="EMBL" id="JAATLI010000023">
    <property type="protein sequence ID" value="NJC20766.1"/>
    <property type="molecule type" value="Genomic_DNA"/>
</dbReference>
<dbReference type="InterPro" id="IPR036086">
    <property type="entry name" value="ParB/Sulfiredoxin_sf"/>
</dbReference>
<sequence>MSVTMVVKTIKLTSLFVNTENYRFEPLSSQKEAIDKMVEDQGDKLYSLVDDIVTNGLSPVDLIIVTPNEDNNKYIVLEGNRRITSLKLLNNPTLIDDKYISLRKKFQKLQKENPNAISELKNIACAVFENPTEADIWIKRKHSGELNGIGTVTWNAQQKQRFEEKTEGKSSIPLQIITLLKSQDNVSDTIKDSLSKLNITNLQRLMSDPYVREHLGLGINNGTLVSKVEVSEVVKGLIKVVTDILNPEFKVSEIYNREKRKQYIDNFDTNQKPDLSNEASEQWSVQDIVDNKGQVLINSERREIKKANNQKARNRAGLVPKTLILHINNPKINKIFEELKHIQVKTCPNASSVLLRVFLELSVDAYLERYDLVKNNAITACSSKEDLNGKVCKVLNHMTQLGTMSNDLSKGIRSEINDKNSVLSIESLNAYVHNEFFYPKADNLIIGWDNIESFFIQLWESINKE</sequence>
<protein>
    <recommendedName>
        <fullName evidence="3">ParB/Sulfiredoxin domain-containing protein</fullName>
    </recommendedName>
</protein>
<dbReference type="Proteomes" id="UP000576368">
    <property type="component" value="Unassembled WGS sequence"/>
</dbReference>
<dbReference type="AlphaFoldDB" id="A0A7X5YH27"/>
<accession>A0A7X5YH27</accession>
<evidence type="ECO:0000313" key="2">
    <source>
        <dbReference type="Proteomes" id="UP000576368"/>
    </source>
</evidence>
<reference evidence="1 2" key="1">
    <citation type="submission" date="2020-03" db="EMBL/GenBank/DDBJ databases">
        <title>Genomic Encyclopedia of Type Strains, Phase IV (KMG-IV): sequencing the most valuable type-strain genomes for metagenomic binning, comparative biology and taxonomic classification.</title>
        <authorList>
            <person name="Goeker M."/>
        </authorList>
    </citation>
    <scope>NUCLEOTIDE SEQUENCE [LARGE SCALE GENOMIC DNA]</scope>
    <source>
        <strain evidence="1 2">DSM 105722</strain>
    </source>
</reference>
<evidence type="ECO:0000313" key="1">
    <source>
        <dbReference type="EMBL" id="NJC20766.1"/>
    </source>
</evidence>
<name>A0A7X5YH27_9BACT</name>
<organism evidence="1 2">
    <name type="scientific">Butyricimonas paravirosa</name>
    <dbReference type="NCBI Taxonomy" id="1472417"/>
    <lineage>
        <taxon>Bacteria</taxon>
        <taxon>Pseudomonadati</taxon>
        <taxon>Bacteroidota</taxon>
        <taxon>Bacteroidia</taxon>
        <taxon>Bacteroidales</taxon>
        <taxon>Odoribacteraceae</taxon>
        <taxon>Butyricimonas</taxon>
    </lineage>
</organism>
<gene>
    <name evidence="1" type="ORF">GGR15_004429</name>
</gene>
<proteinExistence type="predicted"/>
<evidence type="ECO:0008006" key="3">
    <source>
        <dbReference type="Google" id="ProtNLM"/>
    </source>
</evidence>
<comment type="caution">
    <text evidence="1">The sequence shown here is derived from an EMBL/GenBank/DDBJ whole genome shotgun (WGS) entry which is preliminary data.</text>
</comment>